<name>A0ABZ1FCY9_9ACTN</name>
<dbReference type="SUPFAM" id="SSF46785">
    <property type="entry name" value="Winged helix' DNA-binding domain"/>
    <property type="match status" value="1"/>
</dbReference>
<evidence type="ECO:0000256" key="2">
    <source>
        <dbReference type="ARBA" id="ARBA00023125"/>
    </source>
</evidence>
<dbReference type="Gene3D" id="1.10.10.10">
    <property type="entry name" value="Winged helix-like DNA-binding domain superfamily/Winged helix DNA-binding domain"/>
    <property type="match status" value="1"/>
</dbReference>
<dbReference type="CDD" id="cd07377">
    <property type="entry name" value="WHTH_GntR"/>
    <property type="match status" value="1"/>
</dbReference>
<dbReference type="PANTHER" id="PTHR38445">
    <property type="entry name" value="HTH-TYPE TRANSCRIPTIONAL REPRESSOR YTRA"/>
    <property type="match status" value="1"/>
</dbReference>
<evidence type="ECO:0000313" key="6">
    <source>
        <dbReference type="Proteomes" id="UP001344251"/>
    </source>
</evidence>
<evidence type="ECO:0000313" key="5">
    <source>
        <dbReference type="EMBL" id="WSB68236.1"/>
    </source>
</evidence>
<dbReference type="PROSITE" id="PS50949">
    <property type="entry name" value="HTH_GNTR"/>
    <property type="match status" value="1"/>
</dbReference>
<reference evidence="5 6" key="1">
    <citation type="submission" date="2022-10" db="EMBL/GenBank/DDBJ databases">
        <title>The complete genomes of actinobacterial strains from the NBC collection.</title>
        <authorList>
            <person name="Joergensen T.S."/>
            <person name="Alvarez Arevalo M."/>
            <person name="Sterndorff E.B."/>
            <person name="Faurdal D."/>
            <person name="Vuksanovic O."/>
            <person name="Mourched A.-S."/>
            <person name="Charusanti P."/>
            <person name="Shaw S."/>
            <person name="Blin K."/>
            <person name="Weber T."/>
        </authorList>
    </citation>
    <scope>NUCLEOTIDE SEQUENCE [LARGE SCALE GENOMIC DNA]</scope>
    <source>
        <strain evidence="5 6">NBC 01774</strain>
    </source>
</reference>
<keyword evidence="6" id="KW-1185">Reference proteome</keyword>
<dbReference type="InterPro" id="IPR036388">
    <property type="entry name" value="WH-like_DNA-bd_sf"/>
</dbReference>
<dbReference type="InterPro" id="IPR000524">
    <property type="entry name" value="Tscrpt_reg_HTH_GntR"/>
</dbReference>
<keyword evidence="2" id="KW-0238">DNA-binding</keyword>
<dbReference type="SMART" id="SM00345">
    <property type="entry name" value="HTH_GNTR"/>
    <property type="match status" value="1"/>
</dbReference>
<dbReference type="Proteomes" id="UP001344251">
    <property type="component" value="Chromosome"/>
</dbReference>
<evidence type="ECO:0000256" key="1">
    <source>
        <dbReference type="ARBA" id="ARBA00023015"/>
    </source>
</evidence>
<proteinExistence type="predicted"/>
<feature type="domain" description="HTH gntR-type" evidence="4">
    <location>
        <begin position="11"/>
        <end position="79"/>
    </location>
</feature>
<dbReference type="InterPro" id="IPR036390">
    <property type="entry name" value="WH_DNA-bd_sf"/>
</dbReference>
<dbReference type="PANTHER" id="PTHR38445:SF7">
    <property type="entry name" value="GNTR-FAMILY TRANSCRIPTIONAL REGULATOR"/>
    <property type="match status" value="1"/>
</dbReference>
<gene>
    <name evidence="5" type="ORF">OG863_09865</name>
</gene>
<protein>
    <submittedName>
        <fullName evidence="5">GntR family transcriptional regulator</fullName>
    </submittedName>
</protein>
<sequence length="117" mass="12813">MLVEIDAASKETIGDQIAAQIRGHLVSGRLRTGDRLPSARDLARSLQISFHTVLRGYQTLATEGLIELRRGRGAIVIREIDPGRARLEALAREFAQLSRSLGTGRDDALALVASHWD</sequence>
<keyword evidence="1" id="KW-0805">Transcription regulation</keyword>
<accession>A0ABZ1FCY9</accession>
<evidence type="ECO:0000259" key="4">
    <source>
        <dbReference type="PROSITE" id="PS50949"/>
    </source>
</evidence>
<organism evidence="5 6">
    <name type="scientific">Streptomyces decoyicus</name>
    <dbReference type="NCBI Taxonomy" id="249567"/>
    <lineage>
        <taxon>Bacteria</taxon>
        <taxon>Bacillati</taxon>
        <taxon>Actinomycetota</taxon>
        <taxon>Actinomycetes</taxon>
        <taxon>Kitasatosporales</taxon>
        <taxon>Streptomycetaceae</taxon>
        <taxon>Streptomyces</taxon>
    </lineage>
</organism>
<dbReference type="EMBL" id="CP109106">
    <property type="protein sequence ID" value="WSB68236.1"/>
    <property type="molecule type" value="Genomic_DNA"/>
</dbReference>
<keyword evidence="3" id="KW-0804">Transcription</keyword>
<dbReference type="Pfam" id="PF00392">
    <property type="entry name" value="GntR"/>
    <property type="match status" value="1"/>
</dbReference>
<evidence type="ECO:0000256" key="3">
    <source>
        <dbReference type="ARBA" id="ARBA00023163"/>
    </source>
</evidence>